<name>A0A0W0VX97_9GAMM</name>
<feature type="domain" description="CinA C-terminal" evidence="1">
    <location>
        <begin position="7"/>
        <end position="153"/>
    </location>
</feature>
<dbReference type="InterPro" id="IPR008136">
    <property type="entry name" value="CinA_C"/>
</dbReference>
<proteinExistence type="predicted"/>
<dbReference type="OrthoDB" id="9801454at2"/>
<dbReference type="EMBL" id="LNYL01000050">
    <property type="protein sequence ID" value="KTD24673.1"/>
    <property type="molecule type" value="Genomic_DNA"/>
</dbReference>
<gene>
    <name evidence="2" type="ORF">Lmac_2760</name>
</gene>
<dbReference type="NCBIfam" id="TIGR00199">
    <property type="entry name" value="PncC_domain"/>
    <property type="match status" value="1"/>
</dbReference>
<dbReference type="Pfam" id="PF02464">
    <property type="entry name" value="CinA"/>
    <property type="match status" value="1"/>
</dbReference>
<sequence>MNQQELKELISYLKTHQLKLSTAESCTAGYIINSLSKISNSGEVLDAGFVVYSEEAKVKVLGVRQKTIKQFNLTSEEVAKEMAHGAAKLSNANIVIATTGIAGSKPIDGIPPGTICFAWLFKKKSEAILFSETVVFSGKRSQKQNSAASYALGKIPVYYNQHIRK</sequence>
<reference evidence="2 3" key="1">
    <citation type="submission" date="2015-11" db="EMBL/GenBank/DDBJ databases">
        <title>Genomic analysis of 38 Legionella species identifies large and diverse effector repertoires.</title>
        <authorList>
            <person name="Burstein D."/>
            <person name="Amaro F."/>
            <person name="Zusman T."/>
            <person name="Lifshitz Z."/>
            <person name="Cohen O."/>
            <person name="Gilbert J.A."/>
            <person name="Pupko T."/>
            <person name="Shuman H.A."/>
            <person name="Segal G."/>
        </authorList>
    </citation>
    <scope>NUCLEOTIDE SEQUENCE [LARGE SCALE GENOMIC DNA]</scope>
    <source>
        <strain evidence="2 3">PX-1-G2-E2</strain>
    </source>
</reference>
<dbReference type="AlphaFoldDB" id="A0A0W0VX97"/>
<dbReference type="SUPFAM" id="SSF142433">
    <property type="entry name" value="CinA-like"/>
    <property type="match status" value="1"/>
</dbReference>
<dbReference type="STRING" id="466.Lmac_2760"/>
<dbReference type="RefSeq" id="WP_058453436.1">
    <property type="nucleotide sequence ID" value="NZ_CAAAIB010000019.1"/>
</dbReference>
<accession>A0A0W0VX97</accession>
<evidence type="ECO:0000313" key="2">
    <source>
        <dbReference type="EMBL" id="KTD24673.1"/>
    </source>
</evidence>
<keyword evidence="3" id="KW-1185">Reference proteome</keyword>
<organism evidence="2 3">
    <name type="scientific">Legionella maceachernii</name>
    <dbReference type="NCBI Taxonomy" id="466"/>
    <lineage>
        <taxon>Bacteria</taxon>
        <taxon>Pseudomonadati</taxon>
        <taxon>Pseudomonadota</taxon>
        <taxon>Gammaproteobacteria</taxon>
        <taxon>Legionellales</taxon>
        <taxon>Legionellaceae</taxon>
        <taxon>Legionella</taxon>
    </lineage>
</organism>
<evidence type="ECO:0000313" key="3">
    <source>
        <dbReference type="Proteomes" id="UP000054908"/>
    </source>
</evidence>
<dbReference type="Gene3D" id="3.90.950.20">
    <property type="entry name" value="CinA-like"/>
    <property type="match status" value="1"/>
</dbReference>
<dbReference type="Proteomes" id="UP000054908">
    <property type="component" value="Unassembled WGS sequence"/>
</dbReference>
<protein>
    <submittedName>
        <fullName evidence="2">CinA-like competence damage protein</fullName>
    </submittedName>
</protein>
<comment type="caution">
    <text evidence="2">The sequence shown here is derived from an EMBL/GenBank/DDBJ whole genome shotgun (WGS) entry which is preliminary data.</text>
</comment>
<dbReference type="PATRIC" id="fig|466.6.peg.2948"/>
<evidence type="ECO:0000259" key="1">
    <source>
        <dbReference type="Pfam" id="PF02464"/>
    </source>
</evidence>
<dbReference type="InterPro" id="IPR036653">
    <property type="entry name" value="CinA-like_C"/>
</dbReference>